<dbReference type="EMBL" id="JBFTWV010000035">
    <property type="protein sequence ID" value="KAL2795359.1"/>
    <property type="molecule type" value="Genomic_DNA"/>
</dbReference>
<dbReference type="InterPro" id="IPR000953">
    <property type="entry name" value="Chromo/chromo_shadow_dom"/>
</dbReference>
<feature type="compositionally biased region" description="Polar residues" evidence="4">
    <location>
        <begin position="120"/>
        <end position="139"/>
    </location>
</feature>
<feature type="region of interest" description="Disordered" evidence="4">
    <location>
        <begin position="240"/>
        <end position="313"/>
    </location>
</feature>
<comment type="caution">
    <text evidence="6">The sequence shown here is derived from an EMBL/GenBank/DDBJ whole genome shotgun (WGS) entry which is preliminary data.</text>
</comment>
<reference evidence="6 7" key="1">
    <citation type="submission" date="2024-07" db="EMBL/GenBank/DDBJ databases">
        <title>Section-level genome sequencing and comparative genomics of Aspergillus sections Usti and Cavernicolus.</title>
        <authorList>
            <consortium name="Lawrence Berkeley National Laboratory"/>
            <person name="Nybo J.L."/>
            <person name="Vesth T.C."/>
            <person name="Theobald S."/>
            <person name="Frisvad J.C."/>
            <person name="Larsen T.O."/>
            <person name="Kjaerboelling I."/>
            <person name="Rothschild-Mancinelli K."/>
            <person name="Lyhne E.K."/>
            <person name="Kogle M.E."/>
            <person name="Barry K."/>
            <person name="Clum A."/>
            <person name="Na H."/>
            <person name="Ledsgaard L."/>
            <person name="Lin J."/>
            <person name="Lipzen A."/>
            <person name="Kuo A."/>
            <person name="Riley R."/>
            <person name="Mondo S."/>
            <person name="Labutti K."/>
            <person name="Haridas S."/>
            <person name="Pangalinan J."/>
            <person name="Salamov A.A."/>
            <person name="Simmons B.A."/>
            <person name="Magnuson J.K."/>
            <person name="Chen J."/>
            <person name="Drula E."/>
            <person name="Henrissat B."/>
            <person name="Wiebenga A."/>
            <person name="Lubbers R.J."/>
            <person name="Gomes A.C."/>
            <person name="Makela M.R."/>
            <person name="Stajich J."/>
            <person name="Grigoriev I.V."/>
            <person name="Mortensen U.H."/>
            <person name="De Vries R.P."/>
            <person name="Baker S.E."/>
            <person name="Andersen M.R."/>
        </authorList>
    </citation>
    <scope>NUCLEOTIDE SEQUENCE [LARGE SCALE GENOMIC DNA]</scope>
    <source>
        <strain evidence="6 7">CBS 209.92</strain>
    </source>
</reference>
<keyword evidence="3" id="KW-0539">Nucleus</keyword>
<feature type="compositionally biased region" description="Basic residues" evidence="4">
    <location>
        <begin position="989"/>
        <end position="998"/>
    </location>
</feature>
<evidence type="ECO:0000259" key="5">
    <source>
        <dbReference type="PROSITE" id="PS50013"/>
    </source>
</evidence>
<keyword evidence="7" id="KW-1185">Reference proteome</keyword>
<feature type="domain" description="Chromo" evidence="5">
    <location>
        <begin position="25"/>
        <end position="83"/>
    </location>
</feature>
<dbReference type="InterPro" id="IPR051219">
    <property type="entry name" value="Heterochromatin_chromo-domain"/>
</dbReference>
<dbReference type="Pfam" id="PF00385">
    <property type="entry name" value="Chromo"/>
    <property type="match status" value="1"/>
</dbReference>
<dbReference type="PANTHER" id="PTHR22812">
    <property type="entry name" value="CHROMOBOX PROTEIN"/>
    <property type="match status" value="1"/>
</dbReference>
<feature type="compositionally biased region" description="Basic and acidic residues" evidence="4">
    <location>
        <begin position="288"/>
        <end position="303"/>
    </location>
</feature>
<dbReference type="Proteomes" id="UP001610563">
    <property type="component" value="Unassembled WGS sequence"/>
</dbReference>
<comment type="subcellular location">
    <subcellularLocation>
        <location evidence="1">Nucleus</location>
    </subcellularLocation>
</comment>
<feature type="region of interest" description="Disordered" evidence="4">
    <location>
        <begin position="514"/>
        <end position="575"/>
    </location>
</feature>
<feature type="region of interest" description="Disordered" evidence="4">
    <location>
        <begin position="177"/>
        <end position="197"/>
    </location>
</feature>
<dbReference type="CDD" id="cd18966">
    <property type="entry name" value="chromodomain"/>
    <property type="match status" value="1"/>
</dbReference>
<evidence type="ECO:0000256" key="4">
    <source>
        <dbReference type="SAM" id="MobiDB-lite"/>
    </source>
</evidence>
<feature type="region of interest" description="Disordered" evidence="4">
    <location>
        <begin position="587"/>
        <end position="616"/>
    </location>
</feature>
<proteinExistence type="predicted"/>
<sequence>MAMDTVSDDEISLTSTVESDQQSEYEVKTILSEDLFEDGTRYLVEWTGYPIERCTWEPADAFGDDETLRDWKRKKRLIEDGKIEAFDVASWEARIIQLNEEQEERRQRRAAKRRRKIALSGSSHGNQAVPSNQRPEASCASTPLVNTTLTSAAPRQVNSPRHGPAARKLPPVLFATSQKAPMASRPEKTPSTDTHKTYTLSWKHKFEKRAQRDRVPDINQLELRRPSDWATALSASAIQLGSSRRGPVQVETSNASPTDTDRPASLLNSPILPQHIQESPVSSPRSNDATRENPKPGPNDKIHPSRRALVPTAPSDSRVMDYGVLPEMPPRIPGPKAKFIRSTRGRFWNLGEFYVSMYFGPDKEDIGNARLCGMDPRYGKKILSTKVDDKIEIWFRYLCTLDEYQQLCERSRDNFKFSNGWVEGFDDTEPKIRTIAETLQQNSLLAVAEINNRTDDVLLAYLPRSPVFGFLDETPGGPGQSYLRLALRTYLGPLDRLNPRRPIINRPQLASPVISSPTGYFESKKGNTSISAKQLDKPDVAQGNIRQLPLDSPTLDVQPSARSVPSPISIKPGAHDISTRLKSHVPENSDQLMGEPMDLDTQSPQAPAQPDHTKAPANAMANWDDEFSKRFKITFDDLAKLGAAVKGGKADMFYVWFPDDSEMVRRERDAMESFLKLHTGLLYSNRVEGDWEKFVATSRKANMPGAILFHESFIDYHKVPLLRDLLRRPATVCWNISLSQPLQYVGHEVHKQRLFPHGGIILITEDFMASRLDATLTILAWFHEWLQKKFPGHWKLMVRPGVQQWVLRQAELSDESQQPKWLAMYHLLSQLGVSASDDPNFEADYIKTFVISPPSLPMYGSRTTEESPDVPYDASQEYRDTDHLAEFFAGWGLVYAHRFRRFIMLTGLEPLPRWTQWQHVEIKRGSGDFFTAFSVDYSAVWSKLTKGVPKPASHSEPLPAYTPRTPRLPGTSTSEQRLSSSASHSQALLKHKYAQPYQ</sequence>
<dbReference type="PROSITE" id="PS50013">
    <property type="entry name" value="CHROMO_2"/>
    <property type="match status" value="1"/>
</dbReference>
<feature type="compositionally biased region" description="Low complexity" evidence="4">
    <location>
        <begin position="974"/>
        <end position="988"/>
    </location>
</feature>
<protein>
    <recommendedName>
        <fullName evidence="5">Chromo domain-containing protein</fullName>
    </recommendedName>
</protein>
<feature type="compositionally biased region" description="Polar residues" evidence="4">
    <location>
        <begin position="276"/>
        <end position="287"/>
    </location>
</feature>
<dbReference type="SUPFAM" id="SSF54160">
    <property type="entry name" value="Chromo domain-like"/>
    <property type="match status" value="1"/>
</dbReference>
<name>A0ABR4G9L4_9EURO</name>
<dbReference type="InterPro" id="IPR016197">
    <property type="entry name" value="Chromo-like_dom_sf"/>
</dbReference>
<evidence type="ECO:0000313" key="7">
    <source>
        <dbReference type="Proteomes" id="UP001610563"/>
    </source>
</evidence>
<gene>
    <name evidence="6" type="ORF">BJX66DRAFT_350570</name>
</gene>
<dbReference type="InterPro" id="IPR023780">
    <property type="entry name" value="Chromo_domain"/>
</dbReference>
<evidence type="ECO:0000256" key="1">
    <source>
        <dbReference type="ARBA" id="ARBA00004123"/>
    </source>
</evidence>
<evidence type="ECO:0000256" key="2">
    <source>
        <dbReference type="ARBA" id="ARBA00011353"/>
    </source>
</evidence>
<comment type="subunit">
    <text evidence="2">Component of the NuA4 histone acetyltransferase complex.</text>
</comment>
<dbReference type="Gene3D" id="2.40.50.40">
    <property type="match status" value="1"/>
</dbReference>
<organism evidence="6 7">
    <name type="scientific">Aspergillus keveii</name>
    <dbReference type="NCBI Taxonomy" id="714993"/>
    <lineage>
        <taxon>Eukaryota</taxon>
        <taxon>Fungi</taxon>
        <taxon>Dikarya</taxon>
        <taxon>Ascomycota</taxon>
        <taxon>Pezizomycotina</taxon>
        <taxon>Eurotiomycetes</taxon>
        <taxon>Eurotiomycetidae</taxon>
        <taxon>Eurotiales</taxon>
        <taxon>Aspergillaceae</taxon>
        <taxon>Aspergillus</taxon>
        <taxon>Aspergillus subgen. Nidulantes</taxon>
    </lineage>
</organism>
<feature type="region of interest" description="Disordered" evidence="4">
    <location>
        <begin position="106"/>
        <end position="139"/>
    </location>
</feature>
<feature type="compositionally biased region" description="Basic residues" evidence="4">
    <location>
        <begin position="107"/>
        <end position="117"/>
    </location>
</feature>
<accession>A0ABR4G9L4</accession>
<evidence type="ECO:0000313" key="6">
    <source>
        <dbReference type="EMBL" id="KAL2795359.1"/>
    </source>
</evidence>
<evidence type="ECO:0000256" key="3">
    <source>
        <dbReference type="ARBA" id="ARBA00023242"/>
    </source>
</evidence>
<feature type="region of interest" description="Disordered" evidence="4">
    <location>
        <begin position="947"/>
        <end position="998"/>
    </location>
</feature>
<feature type="compositionally biased region" description="Basic and acidic residues" evidence="4">
    <location>
        <begin position="185"/>
        <end position="196"/>
    </location>
</feature>